<dbReference type="Proteomes" id="UP000593892">
    <property type="component" value="Chromosome"/>
</dbReference>
<keyword evidence="5" id="KW-0560">Oxidoreductase</keyword>
<proteinExistence type="predicted"/>
<evidence type="ECO:0000313" key="9">
    <source>
        <dbReference type="EMBL" id="QOY90702.1"/>
    </source>
</evidence>
<evidence type="ECO:0000256" key="5">
    <source>
        <dbReference type="ARBA" id="ARBA00023002"/>
    </source>
</evidence>
<dbReference type="GO" id="GO:0009055">
    <property type="term" value="F:electron transfer activity"/>
    <property type="evidence" value="ECO:0007669"/>
    <property type="project" value="InterPro"/>
</dbReference>
<dbReference type="GO" id="GO:0004130">
    <property type="term" value="F:cytochrome-c peroxidase activity"/>
    <property type="evidence" value="ECO:0007669"/>
    <property type="project" value="TreeGrafter"/>
</dbReference>
<evidence type="ECO:0000256" key="2">
    <source>
        <dbReference type="ARBA" id="ARBA00022617"/>
    </source>
</evidence>
<keyword evidence="3 7" id="KW-0479">Metal-binding</keyword>
<accession>A0A7S7NVR8</accession>
<sequence length="338" mass="36736">MRVLKEFVGKAIFLDTNLSEPAGQACASCHDPKHGFKGNGDPLVAVVGGAVAGRAGNRNPPSAAYAFGSPEPGYQVIDDEQVYVGGQFWDGRAASLADQAKAPFLNPVEMNNPDRAAVVRKVCGSNYGLLFKLAYGFRLCGGSSAVPDAYDAIADAIAVFERSTEMNSFSSRYDRYLAGKLELTEKELAGLQLFEGKAKCAGCHPSGRRSPFTDFTYDNLGIPKNLIHEATKAAPVDYGLGALLGPQENGRFKVSTLRNIAISPPYGHNGYFQTLKELVHFYNTRDVESEKWPAPEVEDNVNRDELGHLGLTNDEEDAIVSFLEALTDQKPFFNPFIE</sequence>
<dbReference type="EMBL" id="CP063849">
    <property type="protein sequence ID" value="QOY90702.1"/>
    <property type="molecule type" value="Genomic_DNA"/>
</dbReference>
<dbReference type="InterPro" id="IPR009056">
    <property type="entry name" value="Cyt_c-like_dom"/>
</dbReference>
<dbReference type="PROSITE" id="PS51007">
    <property type="entry name" value="CYTC"/>
    <property type="match status" value="2"/>
</dbReference>
<reference evidence="9 10" key="1">
    <citation type="submission" date="2020-10" db="EMBL/GenBank/DDBJ databases">
        <title>Complete genome sequence of Paludibaculum fermentans P105T, a facultatively anaerobic acidobacterium capable of dissimilatory Fe(III) reduction.</title>
        <authorList>
            <person name="Dedysh S.N."/>
            <person name="Beletsky A.V."/>
            <person name="Kulichevskaya I.S."/>
            <person name="Mardanov A.V."/>
            <person name="Ravin N.V."/>
        </authorList>
    </citation>
    <scope>NUCLEOTIDE SEQUENCE [LARGE SCALE GENOMIC DNA]</scope>
    <source>
        <strain evidence="9 10">P105</strain>
    </source>
</reference>
<protein>
    <submittedName>
        <fullName evidence="9">Cytochrome-c peroxidase</fullName>
    </submittedName>
</protein>
<dbReference type="GO" id="GO:0030313">
    <property type="term" value="C:cell envelope"/>
    <property type="evidence" value="ECO:0007669"/>
    <property type="project" value="UniProtKB-SubCell"/>
</dbReference>
<dbReference type="AlphaFoldDB" id="A0A7S7NVR8"/>
<comment type="subcellular location">
    <subcellularLocation>
        <location evidence="1">Cell envelope</location>
    </subcellularLocation>
</comment>
<dbReference type="Gene3D" id="1.10.760.10">
    <property type="entry name" value="Cytochrome c-like domain"/>
    <property type="match status" value="2"/>
</dbReference>
<organism evidence="9 10">
    <name type="scientific">Paludibaculum fermentans</name>
    <dbReference type="NCBI Taxonomy" id="1473598"/>
    <lineage>
        <taxon>Bacteria</taxon>
        <taxon>Pseudomonadati</taxon>
        <taxon>Acidobacteriota</taxon>
        <taxon>Terriglobia</taxon>
        <taxon>Bryobacterales</taxon>
        <taxon>Bryobacteraceae</taxon>
        <taxon>Paludibaculum</taxon>
    </lineage>
</organism>
<evidence type="ECO:0000256" key="3">
    <source>
        <dbReference type="ARBA" id="ARBA00022723"/>
    </source>
</evidence>
<keyword evidence="2 7" id="KW-0349">Heme</keyword>
<dbReference type="Pfam" id="PF03150">
    <property type="entry name" value="CCP_MauG"/>
    <property type="match status" value="1"/>
</dbReference>
<keyword evidence="9" id="KW-0575">Peroxidase</keyword>
<dbReference type="GO" id="GO:0020037">
    <property type="term" value="F:heme binding"/>
    <property type="evidence" value="ECO:0007669"/>
    <property type="project" value="InterPro"/>
</dbReference>
<dbReference type="InterPro" id="IPR051395">
    <property type="entry name" value="Cytochrome_c_Peroxidase/MauG"/>
</dbReference>
<dbReference type="GO" id="GO:0046872">
    <property type="term" value="F:metal ion binding"/>
    <property type="evidence" value="ECO:0007669"/>
    <property type="project" value="UniProtKB-KW"/>
</dbReference>
<evidence type="ECO:0000259" key="8">
    <source>
        <dbReference type="PROSITE" id="PS51007"/>
    </source>
</evidence>
<feature type="domain" description="Cytochrome c" evidence="8">
    <location>
        <begin position="4"/>
        <end position="126"/>
    </location>
</feature>
<evidence type="ECO:0000256" key="1">
    <source>
        <dbReference type="ARBA" id="ARBA00004196"/>
    </source>
</evidence>
<dbReference type="PANTHER" id="PTHR30600:SF10">
    <property type="entry name" value="BLL6722 PROTEIN"/>
    <property type="match status" value="1"/>
</dbReference>
<keyword evidence="10" id="KW-1185">Reference proteome</keyword>
<gene>
    <name evidence="9" type="ORF">IRI77_12380</name>
</gene>
<evidence type="ECO:0000256" key="4">
    <source>
        <dbReference type="ARBA" id="ARBA00022729"/>
    </source>
</evidence>
<keyword evidence="6 7" id="KW-0408">Iron</keyword>
<dbReference type="PANTHER" id="PTHR30600">
    <property type="entry name" value="CYTOCHROME C PEROXIDASE-RELATED"/>
    <property type="match status" value="1"/>
</dbReference>
<dbReference type="SUPFAM" id="SSF46626">
    <property type="entry name" value="Cytochrome c"/>
    <property type="match status" value="2"/>
</dbReference>
<evidence type="ECO:0000256" key="7">
    <source>
        <dbReference type="PROSITE-ProRule" id="PRU00433"/>
    </source>
</evidence>
<name>A0A7S7NVR8_PALFE</name>
<dbReference type="InterPro" id="IPR004852">
    <property type="entry name" value="Di-haem_cyt_c_peroxidsae"/>
</dbReference>
<evidence type="ECO:0000256" key="6">
    <source>
        <dbReference type="ARBA" id="ARBA00023004"/>
    </source>
</evidence>
<evidence type="ECO:0000313" key="10">
    <source>
        <dbReference type="Proteomes" id="UP000593892"/>
    </source>
</evidence>
<dbReference type="InterPro" id="IPR036909">
    <property type="entry name" value="Cyt_c-like_dom_sf"/>
</dbReference>
<keyword evidence="4" id="KW-0732">Signal</keyword>
<feature type="domain" description="Cytochrome c" evidence="8">
    <location>
        <begin position="185"/>
        <end position="327"/>
    </location>
</feature>
<dbReference type="KEGG" id="pfer:IRI77_12380"/>
<dbReference type="RefSeq" id="WP_194452360.1">
    <property type="nucleotide sequence ID" value="NZ_CP063849.1"/>
</dbReference>